<accession>A0A6C1EDF0</accession>
<proteinExistence type="predicted"/>
<evidence type="ECO:0000313" key="1">
    <source>
        <dbReference type="EMBL" id="QID87125.1"/>
    </source>
</evidence>
<dbReference type="InterPro" id="IPR014803">
    <property type="entry name" value="DNA_repair_Nse5/Nse6"/>
</dbReference>
<dbReference type="EMBL" id="CP049010">
    <property type="protein sequence ID" value="QID87125.1"/>
    <property type="molecule type" value="Genomic_DNA"/>
</dbReference>
<dbReference type="Proteomes" id="UP000501346">
    <property type="component" value="Chromosome SeXIII-ScXIII"/>
</dbReference>
<sequence>MAGIRRQSRVNGDCGGNLGMDGALISSVTYVRPREDAHYFVELTERHLLVFEMLNSMCLLENYDHMLLFLECQLGKSHNLAVIPFDIILVLFTLSTLSEYYKEPMLRANDPYNVTRGTLSRRALKMLQKYLVILKEFDTEEFNLHDLELLRCQFFLAIDTLTPKKQRWTFDRFRRVKSENGVVYKQNASADPDLDPSETIKNPYRSYISCLEQTHTVLGNRLLNLKLSEPGEFINMILWTLSNSLQESTPLYLSSHEIWMPLLEMIIDLFNARQDYFIQHEITRSTGKALFIQRLSESPLAIFFESLNTMNFANRFSEYVFLNCDYKLPSDSYATPVHPIYHGENSMVNTYIPRFEYSRLYKSQKSLALRRKLIGSCFKLLLKVPDGRRLITPRIVADDIIQGISRTLASFNDILQFKKFFMTENLSQESYFIPLLAEGTLSEISKDTQDCVIILTLVENLSDGVSFCNEVIDLVELDCFAFTEQSIKMSYEESFLVIEKCDVCLLVLLRYLLHLIDIETITGAKGALRMLKVIEKNDLKRQQWVKSLDLEIEPPLLYPTASKMFTVHLRM</sequence>
<dbReference type="AlphaFoldDB" id="A0A6C1EDF0"/>
<dbReference type="OrthoDB" id="4050598at2759"/>
<gene>
    <name evidence="1" type="primary">NSE5_2</name>
    <name evidence="1" type="ORF">GRS66_009785</name>
</gene>
<organism evidence="1 2">
    <name type="scientific">Saccharomyces pastorianus</name>
    <name type="common">Lager yeast</name>
    <name type="synonym">Saccharomyces cerevisiae x Saccharomyces eubayanus</name>
    <dbReference type="NCBI Taxonomy" id="27292"/>
    <lineage>
        <taxon>Eukaryota</taxon>
        <taxon>Fungi</taxon>
        <taxon>Dikarya</taxon>
        <taxon>Ascomycota</taxon>
        <taxon>Saccharomycotina</taxon>
        <taxon>Saccharomycetes</taxon>
        <taxon>Saccharomycetales</taxon>
        <taxon>Saccharomycetaceae</taxon>
        <taxon>Saccharomyces</taxon>
    </lineage>
</organism>
<dbReference type="Pfam" id="PF08691">
    <property type="entry name" value="Nse5"/>
    <property type="match status" value="1"/>
</dbReference>
<protein>
    <submittedName>
        <fullName evidence="1">Smc5-Smc6 complex subunit nse5</fullName>
    </submittedName>
</protein>
<name>A0A6C1EDF0_SACPS</name>
<keyword evidence="2" id="KW-1185">Reference proteome</keyword>
<reference evidence="1 2" key="1">
    <citation type="journal article" date="2019" name="BMC Genomics">
        <title>Chromosome level assembly and comparative genome analysis confirm lager-brewing yeasts originated from a single hybridization.</title>
        <authorList>
            <person name="Salazar A.N."/>
            <person name="Gorter de Vries A.R."/>
            <person name="van den Broek M."/>
            <person name="Brouwers N."/>
            <person name="de la Torre Cortes P."/>
            <person name="Kuijpers N.G.A."/>
            <person name="Daran J.G."/>
            <person name="Abeel T."/>
        </authorList>
    </citation>
    <scope>NUCLEOTIDE SEQUENCE [LARGE SCALE GENOMIC DNA]</scope>
    <source>
        <strain evidence="1 2">CBS 1483</strain>
    </source>
</reference>
<evidence type="ECO:0000313" key="2">
    <source>
        <dbReference type="Proteomes" id="UP000501346"/>
    </source>
</evidence>